<sequence length="261" mass="30449">MSDERIKIVSIMNYPPDPNTQRMCWIFLDSVIDHGAKSITLLYEDFPPIVTSEHRRAADIELVQRKSLDVGHPHFNLRFKLANLAKLDFPFLFLDADMVVLSDLNYLWQRRNDKPWMGINHQWVSSDPGTHRPPFLNSGLQLVSDPKFYDLNAILAAQNAVAPLHRAAEFGKFEMFASPGTDQALLYRYFRSLNYDYTHPEIGLGWNSCAGVTDLWQEEGLWKAKTRGYHPDYEVQIVHFWAQFKPWKIECPLFRDYRSQL</sequence>
<name>A0A8E6B7Q5_9BACT</name>
<proteinExistence type="predicted"/>
<accession>A0A8E6B7Q5</accession>
<dbReference type="KEGG" id="tsph:KIH39_05760"/>
<organism evidence="1 2">
    <name type="scientific">Telmatocola sphagniphila</name>
    <dbReference type="NCBI Taxonomy" id="1123043"/>
    <lineage>
        <taxon>Bacteria</taxon>
        <taxon>Pseudomonadati</taxon>
        <taxon>Planctomycetota</taxon>
        <taxon>Planctomycetia</taxon>
        <taxon>Gemmatales</taxon>
        <taxon>Gemmataceae</taxon>
    </lineage>
</organism>
<reference evidence="1" key="1">
    <citation type="submission" date="2021-05" db="EMBL/GenBank/DDBJ databases">
        <title>Complete genome sequence of the cellulolytic planctomycete Telmatocola sphagniphila SP2T and characterization of the first cellulase from planctomycetes.</title>
        <authorList>
            <person name="Rakitin A.L."/>
            <person name="Beletsky A.V."/>
            <person name="Naumoff D.G."/>
            <person name="Kulichevskaya I.S."/>
            <person name="Mardanov A.V."/>
            <person name="Ravin N.V."/>
            <person name="Dedysh S.N."/>
        </authorList>
    </citation>
    <scope>NUCLEOTIDE SEQUENCE</scope>
    <source>
        <strain evidence="1">SP2T</strain>
    </source>
</reference>
<dbReference type="EMBL" id="CP074694">
    <property type="protein sequence ID" value="QVL33418.1"/>
    <property type="molecule type" value="Genomic_DNA"/>
</dbReference>
<gene>
    <name evidence="1" type="ORF">KIH39_05760</name>
</gene>
<protein>
    <submittedName>
        <fullName evidence="1">Uncharacterized protein</fullName>
    </submittedName>
</protein>
<dbReference type="AlphaFoldDB" id="A0A8E6B7Q5"/>
<dbReference type="Gene3D" id="3.90.550.10">
    <property type="entry name" value="Spore Coat Polysaccharide Biosynthesis Protein SpsA, Chain A"/>
    <property type="match status" value="1"/>
</dbReference>
<evidence type="ECO:0000313" key="2">
    <source>
        <dbReference type="Proteomes" id="UP000676194"/>
    </source>
</evidence>
<dbReference type="Proteomes" id="UP000676194">
    <property type="component" value="Chromosome"/>
</dbReference>
<dbReference type="InterPro" id="IPR029044">
    <property type="entry name" value="Nucleotide-diphossugar_trans"/>
</dbReference>
<dbReference type="SUPFAM" id="SSF53448">
    <property type="entry name" value="Nucleotide-diphospho-sugar transferases"/>
    <property type="match status" value="1"/>
</dbReference>
<evidence type="ECO:0000313" key="1">
    <source>
        <dbReference type="EMBL" id="QVL33418.1"/>
    </source>
</evidence>
<dbReference type="RefSeq" id="WP_213498307.1">
    <property type="nucleotide sequence ID" value="NZ_CP074694.1"/>
</dbReference>
<keyword evidence="2" id="KW-1185">Reference proteome</keyword>